<proteinExistence type="predicted"/>
<evidence type="ECO:0000256" key="1">
    <source>
        <dbReference type="SAM" id="SignalP"/>
    </source>
</evidence>
<dbReference type="AlphaFoldDB" id="A0A2M4B5R8"/>
<keyword evidence="1" id="KW-0732">Signal</keyword>
<feature type="chain" id="PRO_5014954136" evidence="1">
    <location>
        <begin position="30"/>
        <end position="67"/>
    </location>
</feature>
<dbReference type="EMBL" id="GGFK01015020">
    <property type="protein sequence ID" value="MBW48341.1"/>
    <property type="molecule type" value="Transcribed_RNA"/>
</dbReference>
<evidence type="ECO:0000313" key="2">
    <source>
        <dbReference type="EMBL" id="MBW48341.1"/>
    </source>
</evidence>
<reference evidence="2" key="1">
    <citation type="submission" date="2018-01" db="EMBL/GenBank/DDBJ databases">
        <title>An insight into the sialome of Amazonian anophelines.</title>
        <authorList>
            <person name="Ribeiro J.M."/>
            <person name="Scarpassa V."/>
            <person name="Calvo E."/>
        </authorList>
    </citation>
    <scope>NUCLEOTIDE SEQUENCE</scope>
    <source>
        <tissue evidence="2">Salivary glands</tissue>
    </source>
</reference>
<organism evidence="2">
    <name type="scientific">Anopheles triannulatus</name>
    <dbReference type="NCBI Taxonomy" id="58253"/>
    <lineage>
        <taxon>Eukaryota</taxon>
        <taxon>Metazoa</taxon>
        <taxon>Ecdysozoa</taxon>
        <taxon>Arthropoda</taxon>
        <taxon>Hexapoda</taxon>
        <taxon>Insecta</taxon>
        <taxon>Pterygota</taxon>
        <taxon>Neoptera</taxon>
        <taxon>Endopterygota</taxon>
        <taxon>Diptera</taxon>
        <taxon>Nematocera</taxon>
        <taxon>Culicoidea</taxon>
        <taxon>Culicidae</taxon>
        <taxon>Anophelinae</taxon>
        <taxon>Anopheles</taxon>
    </lineage>
</organism>
<sequence>MNTGKALALLTSAGLFLRLSPPGIPAAAARNCCSCWKCSKSKQNTLHFSTAEHEWTIAIEGEKGSEV</sequence>
<feature type="signal peptide" evidence="1">
    <location>
        <begin position="1"/>
        <end position="29"/>
    </location>
</feature>
<name>A0A2M4B5R8_9DIPT</name>
<protein>
    <submittedName>
        <fullName evidence="2">Putative secreted protein</fullName>
    </submittedName>
</protein>
<accession>A0A2M4B5R8</accession>